<sequence length="60" mass="6592">MLQGLAKQAHVTINSIWGAHAIAKIGAKYASHGINFGSDTLSVWAGRLVRDKHIAYQYVR</sequence>
<gene>
    <name evidence="1" type="ORF">DSCO28_00840</name>
</gene>
<protein>
    <submittedName>
        <fullName evidence="1">Uncharacterized protein</fullName>
    </submittedName>
</protein>
<dbReference type="Proteomes" id="UP000425960">
    <property type="component" value="Chromosome"/>
</dbReference>
<evidence type="ECO:0000313" key="2">
    <source>
        <dbReference type="Proteomes" id="UP000425960"/>
    </source>
</evidence>
<dbReference type="AlphaFoldDB" id="A0A5K7ZBH1"/>
<evidence type="ECO:0000313" key="1">
    <source>
        <dbReference type="EMBL" id="BBO79518.1"/>
    </source>
</evidence>
<dbReference type="EMBL" id="AP021876">
    <property type="protein sequence ID" value="BBO79518.1"/>
    <property type="molecule type" value="Genomic_DNA"/>
</dbReference>
<reference evidence="1 2" key="1">
    <citation type="submission" date="2019-11" db="EMBL/GenBank/DDBJ databases">
        <title>Comparative genomics of hydrocarbon-degrading Desulfosarcina strains.</title>
        <authorList>
            <person name="Watanabe M."/>
            <person name="Kojima H."/>
            <person name="Fukui M."/>
        </authorList>
    </citation>
    <scope>NUCLEOTIDE SEQUENCE [LARGE SCALE GENOMIC DNA]</scope>
    <source>
        <strain evidence="1 2">28bB2T</strain>
    </source>
</reference>
<proteinExistence type="predicted"/>
<accession>A0A5K7ZBH1</accession>
<name>A0A5K7ZBH1_9BACT</name>
<dbReference type="KEGG" id="dov:DSCO28_00840"/>
<organism evidence="1 2">
    <name type="scientific">Desulfosarcina ovata subsp. sediminis</name>
    <dbReference type="NCBI Taxonomy" id="885957"/>
    <lineage>
        <taxon>Bacteria</taxon>
        <taxon>Pseudomonadati</taxon>
        <taxon>Thermodesulfobacteriota</taxon>
        <taxon>Desulfobacteria</taxon>
        <taxon>Desulfobacterales</taxon>
        <taxon>Desulfosarcinaceae</taxon>
        <taxon>Desulfosarcina</taxon>
    </lineage>
</organism>